<protein>
    <submittedName>
        <fullName evidence="1">Uncharacterized protein</fullName>
    </submittedName>
</protein>
<sequence>MEMEGADVSGTSPLLDASIGSVEPLIGLKLGKRTYFENSGAGGMLRRHSSCDAYSFCYLTEEN</sequence>
<evidence type="ECO:0000313" key="1">
    <source>
        <dbReference type="EMBL" id="KAL0385343.1"/>
    </source>
</evidence>
<reference evidence="1" key="2">
    <citation type="journal article" date="2024" name="Plant">
        <title>Genomic evolution and insights into agronomic trait innovations of Sesamum species.</title>
        <authorList>
            <person name="Miao H."/>
            <person name="Wang L."/>
            <person name="Qu L."/>
            <person name="Liu H."/>
            <person name="Sun Y."/>
            <person name="Le M."/>
            <person name="Wang Q."/>
            <person name="Wei S."/>
            <person name="Zheng Y."/>
            <person name="Lin W."/>
            <person name="Duan Y."/>
            <person name="Cao H."/>
            <person name="Xiong S."/>
            <person name="Wang X."/>
            <person name="Wei L."/>
            <person name="Li C."/>
            <person name="Ma Q."/>
            <person name="Ju M."/>
            <person name="Zhao R."/>
            <person name="Li G."/>
            <person name="Mu C."/>
            <person name="Tian Q."/>
            <person name="Mei H."/>
            <person name="Zhang T."/>
            <person name="Gao T."/>
            <person name="Zhang H."/>
        </authorList>
    </citation>
    <scope>NUCLEOTIDE SEQUENCE</scope>
    <source>
        <strain evidence="1">G02</strain>
    </source>
</reference>
<proteinExistence type="predicted"/>
<gene>
    <name evidence="1" type="ORF">Sradi_2928600</name>
</gene>
<comment type="caution">
    <text evidence="1">The sequence shown here is derived from an EMBL/GenBank/DDBJ whole genome shotgun (WGS) entry which is preliminary data.</text>
</comment>
<dbReference type="EMBL" id="JACGWJ010000012">
    <property type="protein sequence ID" value="KAL0385343.1"/>
    <property type="molecule type" value="Genomic_DNA"/>
</dbReference>
<name>A0AAW2RZ32_SESRA</name>
<organism evidence="1">
    <name type="scientific">Sesamum radiatum</name>
    <name type="common">Black benniseed</name>
    <dbReference type="NCBI Taxonomy" id="300843"/>
    <lineage>
        <taxon>Eukaryota</taxon>
        <taxon>Viridiplantae</taxon>
        <taxon>Streptophyta</taxon>
        <taxon>Embryophyta</taxon>
        <taxon>Tracheophyta</taxon>
        <taxon>Spermatophyta</taxon>
        <taxon>Magnoliopsida</taxon>
        <taxon>eudicotyledons</taxon>
        <taxon>Gunneridae</taxon>
        <taxon>Pentapetalae</taxon>
        <taxon>asterids</taxon>
        <taxon>lamiids</taxon>
        <taxon>Lamiales</taxon>
        <taxon>Pedaliaceae</taxon>
        <taxon>Sesamum</taxon>
    </lineage>
</organism>
<accession>A0AAW2RZ32</accession>
<dbReference type="AlphaFoldDB" id="A0AAW2RZ32"/>
<reference evidence="1" key="1">
    <citation type="submission" date="2020-06" db="EMBL/GenBank/DDBJ databases">
        <authorList>
            <person name="Li T."/>
            <person name="Hu X."/>
            <person name="Zhang T."/>
            <person name="Song X."/>
            <person name="Zhang H."/>
            <person name="Dai N."/>
            <person name="Sheng W."/>
            <person name="Hou X."/>
            <person name="Wei L."/>
        </authorList>
    </citation>
    <scope>NUCLEOTIDE SEQUENCE</scope>
    <source>
        <strain evidence="1">G02</strain>
        <tissue evidence="1">Leaf</tissue>
    </source>
</reference>